<evidence type="ECO:0000313" key="2">
    <source>
        <dbReference type="Ensembl" id="ENSCSAVP00000019154.1"/>
    </source>
</evidence>
<feature type="region of interest" description="Disordered" evidence="1">
    <location>
        <begin position="105"/>
        <end position="171"/>
    </location>
</feature>
<organism evidence="2 3">
    <name type="scientific">Ciona savignyi</name>
    <name type="common">Pacific transparent sea squirt</name>
    <dbReference type="NCBI Taxonomy" id="51511"/>
    <lineage>
        <taxon>Eukaryota</taxon>
        <taxon>Metazoa</taxon>
        <taxon>Chordata</taxon>
        <taxon>Tunicata</taxon>
        <taxon>Ascidiacea</taxon>
        <taxon>Phlebobranchia</taxon>
        <taxon>Cionidae</taxon>
        <taxon>Ciona</taxon>
    </lineage>
</organism>
<dbReference type="AlphaFoldDB" id="H2ZNI8"/>
<protein>
    <submittedName>
        <fullName evidence="2">Uncharacterized protein</fullName>
    </submittedName>
</protein>
<reference evidence="2" key="2">
    <citation type="submission" date="2025-08" db="UniProtKB">
        <authorList>
            <consortium name="Ensembl"/>
        </authorList>
    </citation>
    <scope>IDENTIFICATION</scope>
</reference>
<evidence type="ECO:0000313" key="3">
    <source>
        <dbReference type="Proteomes" id="UP000007875"/>
    </source>
</evidence>
<sequence>MKNAQGNQYEIVDFMLQRFSKWSGIQFGQPIERKIRPAPLSPSQVPLPPLPYKIEQTYGSHLLNFQKNLDKNIYDLESKYSKYLSIEEFRDEVMAEMSQVSKHNHEIQNGLLRHRLSRTSRAPHSRSMTINKSSLAHQDSNKTDHWSIVNSSDGNIRDLSNTRSSDRSSKK</sequence>
<reference evidence="2" key="3">
    <citation type="submission" date="2025-09" db="UniProtKB">
        <authorList>
            <consortium name="Ensembl"/>
        </authorList>
    </citation>
    <scope>IDENTIFICATION</scope>
</reference>
<evidence type="ECO:0000256" key="1">
    <source>
        <dbReference type="SAM" id="MobiDB-lite"/>
    </source>
</evidence>
<dbReference type="Ensembl" id="ENSCSAVT00000019361.1">
    <property type="protein sequence ID" value="ENSCSAVP00000019154.1"/>
    <property type="gene ID" value="ENSCSAVG00000011252.1"/>
</dbReference>
<proteinExistence type="predicted"/>
<dbReference type="Proteomes" id="UP000007875">
    <property type="component" value="Unassembled WGS sequence"/>
</dbReference>
<name>H2ZNI8_CIOSA</name>
<dbReference type="InParanoid" id="H2ZNI8"/>
<dbReference type="HOGENOM" id="CLU_1562349_0_0_1"/>
<reference evidence="3" key="1">
    <citation type="submission" date="2003-08" db="EMBL/GenBank/DDBJ databases">
        <authorList>
            <person name="Birren B."/>
            <person name="Nusbaum C."/>
            <person name="Abebe A."/>
            <person name="Abouelleil A."/>
            <person name="Adekoya E."/>
            <person name="Ait-zahra M."/>
            <person name="Allen N."/>
            <person name="Allen T."/>
            <person name="An P."/>
            <person name="Anderson M."/>
            <person name="Anderson S."/>
            <person name="Arachchi H."/>
            <person name="Armbruster J."/>
            <person name="Bachantsang P."/>
            <person name="Baldwin J."/>
            <person name="Barry A."/>
            <person name="Bayul T."/>
            <person name="Blitshsteyn B."/>
            <person name="Bloom T."/>
            <person name="Blye J."/>
            <person name="Boguslavskiy L."/>
            <person name="Borowsky M."/>
            <person name="Boukhgalter B."/>
            <person name="Brunache A."/>
            <person name="Butler J."/>
            <person name="Calixte N."/>
            <person name="Calvo S."/>
            <person name="Camarata J."/>
            <person name="Campo K."/>
            <person name="Chang J."/>
            <person name="Cheshatsang Y."/>
            <person name="Citroen M."/>
            <person name="Collymore A."/>
            <person name="Considine T."/>
            <person name="Cook A."/>
            <person name="Cooke P."/>
            <person name="Corum B."/>
            <person name="Cuomo C."/>
            <person name="David R."/>
            <person name="Dawoe T."/>
            <person name="Degray S."/>
            <person name="Dodge S."/>
            <person name="Dooley K."/>
            <person name="Dorje P."/>
            <person name="Dorjee K."/>
            <person name="Dorris L."/>
            <person name="Duffey N."/>
            <person name="Dupes A."/>
            <person name="Elkins T."/>
            <person name="Engels R."/>
            <person name="Erickson J."/>
            <person name="Farina A."/>
            <person name="Faro S."/>
            <person name="Ferreira P."/>
            <person name="Fischer H."/>
            <person name="Fitzgerald M."/>
            <person name="Foley K."/>
            <person name="Gage D."/>
            <person name="Galagan J."/>
            <person name="Gearin G."/>
            <person name="Gnerre S."/>
            <person name="Gnirke A."/>
            <person name="Goyette A."/>
            <person name="Graham J."/>
            <person name="Grandbois E."/>
            <person name="Gyaltsen K."/>
            <person name="Hafez N."/>
            <person name="Hagopian D."/>
            <person name="Hagos B."/>
            <person name="Hall J."/>
            <person name="Hatcher B."/>
            <person name="Heller A."/>
            <person name="Higgins H."/>
            <person name="Honan T."/>
            <person name="Horn A."/>
            <person name="Houde N."/>
            <person name="Hughes L."/>
            <person name="Hulme W."/>
            <person name="Husby E."/>
            <person name="Iliev I."/>
            <person name="Jaffe D."/>
            <person name="Jones C."/>
            <person name="Kamal M."/>
            <person name="Kamat A."/>
            <person name="Kamvysselis M."/>
            <person name="Karlsson E."/>
            <person name="Kells C."/>
            <person name="Kieu A."/>
            <person name="Kisner P."/>
            <person name="Kodira C."/>
            <person name="Kulbokas E."/>
            <person name="Labutti K."/>
            <person name="Lama D."/>
            <person name="Landers T."/>
            <person name="Leger J."/>
            <person name="Levine S."/>
            <person name="Lewis D."/>
            <person name="Lewis T."/>
            <person name="Lindblad-toh K."/>
            <person name="Liu X."/>
            <person name="Lokyitsang T."/>
            <person name="Lokyitsang Y."/>
            <person name="Lucien O."/>
            <person name="Lui A."/>
            <person name="Ma L.J."/>
            <person name="Mabbitt R."/>
            <person name="Macdonald J."/>
            <person name="Maclean C."/>
            <person name="Major J."/>
            <person name="Manning J."/>
            <person name="Marabella R."/>
            <person name="Maru K."/>
            <person name="Matthews C."/>
            <person name="Mauceli E."/>
            <person name="Mccarthy M."/>
            <person name="Mcdonough S."/>
            <person name="Mcghee T."/>
            <person name="Meldrim J."/>
            <person name="Meneus L."/>
            <person name="Mesirov J."/>
            <person name="Mihalev A."/>
            <person name="Mihova T."/>
            <person name="Mikkelsen T."/>
            <person name="Mlenga V."/>
            <person name="Moru K."/>
            <person name="Mozes J."/>
            <person name="Mulrain L."/>
            <person name="Munson G."/>
            <person name="Naylor J."/>
            <person name="Newes C."/>
            <person name="Nguyen C."/>
            <person name="Nguyen N."/>
            <person name="Nguyen T."/>
            <person name="Nicol R."/>
            <person name="Nielsen C."/>
            <person name="Nizzari M."/>
            <person name="Norbu C."/>
            <person name="Norbu N."/>
            <person name="O'donnell P."/>
            <person name="Okoawo O."/>
            <person name="O'leary S."/>
            <person name="Omotosho B."/>
            <person name="O'neill K."/>
            <person name="Osman S."/>
            <person name="Parker S."/>
            <person name="Perrin D."/>
            <person name="Phunkhang P."/>
            <person name="Piqani B."/>
            <person name="Purcell S."/>
            <person name="Rachupka T."/>
            <person name="Ramasamy U."/>
            <person name="Rameau R."/>
            <person name="Ray V."/>
            <person name="Raymond C."/>
            <person name="Retta R."/>
            <person name="Richardson S."/>
            <person name="Rise C."/>
            <person name="Rodriguez J."/>
            <person name="Rogers J."/>
            <person name="Rogov P."/>
            <person name="Rutman M."/>
            <person name="Schupbach R."/>
            <person name="Seaman C."/>
            <person name="Settipalli S."/>
            <person name="Sharpe T."/>
            <person name="Sheridan J."/>
            <person name="Sherpa N."/>
            <person name="Shi J."/>
            <person name="Smirnov S."/>
            <person name="Smith C."/>
            <person name="Sougnez C."/>
            <person name="Spencer B."/>
            <person name="Stalker J."/>
            <person name="Stange-thomann N."/>
            <person name="Stavropoulos S."/>
            <person name="Stetson K."/>
            <person name="Stone C."/>
            <person name="Stone S."/>
            <person name="Stubbs M."/>
            <person name="Talamas J."/>
            <person name="Tchuinga P."/>
            <person name="Tenzing P."/>
            <person name="Tesfaye S."/>
            <person name="Theodore J."/>
            <person name="Thoulutsang Y."/>
            <person name="Topham K."/>
            <person name="Towey S."/>
            <person name="Tsamla T."/>
            <person name="Tsomo N."/>
            <person name="Vallee D."/>
            <person name="Vassiliev H."/>
            <person name="Venkataraman V."/>
            <person name="Vinson J."/>
            <person name="Vo A."/>
            <person name="Wade C."/>
            <person name="Wang S."/>
            <person name="Wangchuk T."/>
            <person name="Wangdi T."/>
            <person name="Whittaker C."/>
            <person name="Wilkinson J."/>
            <person name="Wu Y."/>
            <person name="Wyman D."/>
            <person name="Yadav S."/>
            <person name="Yang S."/>
            <person name="Yang X."/>
            <person name="Yeager S."/>
            <person name="Yee E."/>
            <person name="Young G."/>
            <person name="Zainoun J."/>
            <person name="Zembeck L."/>
            <person name="Zimmer A."/>
            <person name="Zody M."/>
            <person name="Lander E."/>
        </authorList>
    </citation>
    <scope>NUCLEOTIDE SEQUENCE [LARGE SCALE GENOMIC DNA]</scope>
</reference>
<feature type="compositionally biased region" description="Polar residues" evidence="1">
    <location>
        <begin position="148"/>
        <end position="163"/>
    </location>
</feature>
<keyword evidence="3" id="KW-1185">Reference proteome</keyword>
<feature type="compositionally biased region" description="Polar residues" evidence="1">
    <location>
        <begin position="125"/>
        <end position="138"/>
    </location>
</feature>
<accession>H2ZNI8</accession>
<feature type="compositionally biased region" description="Basic residues" evidence="1">
    <location>
        <begin position="112"/>
        <end position="124"/>
    </location>
</feature>